<proteinExistence type="predicted"/>
<comment type="caution">
    <text evidence="1">The sequence shown here is derived from an EMBL/GenBank/DDBJ whole genome shotgun (WGS) entry which is preliminary data.</text>
</comment>
<gene>
    <name evidence="1" type="ORF">R3W88_022684</name>
</gene>
<protein>
    <submittedName>
        <fullName evidence="1">Uncharacterized protein</fullName>
    </submittedName>
</protein>
<dbReference type="PANTHER" id="PTHR47910:SF2">
    <property type="entry name" value="RIBULOSE BISPHOSPHATE CARBOXYLASE LARGE CHAIN, CATALYTIC DOMAIN-CONTAINING PROTEIN"/>
    <property type="match status" value="1"/>
</dbReference>
<dbReference type="PANTHER" id="PTHR47910">
    <property type="entry name" value="RIBULOSE BISPHOSPHATE CARBOXYLASE LARGE CHAIN, CATALYTIC DOMAIN-CONTAINING PROTEIN"/>
    <property type="match status" value="1"/>
</dbReference>
<organism evidence="1 2">
    <name type="scientific">Solanum pinnatisectum</name>
    <name type="common">tansyleaf nightshade</name>
    <dbReference type="NCBI Taxonomy" id="50273"/>
    <lineage>
        <taxon>Eukaryota</taxon>
        <taxon>Viridiplantae</taxon>
        <taxon>Streptophyta</taxon>
        <taxon>Embryophyta</taxon>
        <taxon>Tracheophyta</taxon>
        <taxon>Spermatophyta</taxon>
        <taxon>Magnoliopsida</taxon>
        <taxon>eudicotyledons</taxon>
        <taxon>Gunneridae</taxon>
        <taxon>Pentapetalae</taxon>
        <taxon>asterids</taxon>
        <taxon>lamiids</taxon>
        <taxon>Solanales</taxon>
        <taxon>Solanaceae</taxon>
        <taxon>Solanoideae</taxon>
        <taxon>Solaneae</taxon>
        <taxon>Solanum</taxon>
    </lineage>
</organism>
<dbReference type="Gene3D" id="2.40.50.140">
    <property type="entry name" value="Nucleic acid-binding proteins"/>
    <property type="match status" value="1"/>
</dbReference>
<sequence length="267" mass="30561">MQQNVRIRELTPRTSDWIYQIKAVVYGDVIPCYEDQIKLYHTYYIAGSRMKSSSSEYEKSLYVFELVFDRRTVLVSIEENDAVVLPPPTKLTLTSFPDIKQQIPRATTDRNRQEFDILVIVVNCFPRGHLTTMNKWLQELIVMDILVTQNKGTLTSFTLRSTSKSGSLISVLVDEQIIPITNAESQEDGHTFSIEAKISFPSDQKRYYVLSNYPPIKDIHTSFINKIFSIRAKKVFGRTSTATAAKLYIQSCVEKENTLQAPNTTNI</sequence>
<name>A0AAV9LVH7_9SOLN</name>
<evidence type="ECO:0000313" key="1">
    <source>
        <dbReference type="EMBL" id="KAK4729696.1"/>
    </source>
</evidence>
<dbReference type="InterPro" id="IPR012340">
    <property type="entry name" value="NA-bd_OB-fold"/>
</dbReference>
<keyword evidence="2" id="KW-1185">Reference proteome</keyword>
<dbReference type="Proteomes" id="UP001311915">
    <property type="component" value="Unassembled WGS sequence"/>
</dbReference>
<reference evidence="1 2" key="1">
    <citation type="submission" date="2023-10" db="EMBL/GenBank/DDBJ databases">
        <title>Genome-Wide Identification Analysis in wild type Solanum Pinnatisectum Reveals Some Genes Defensing Phytophthora Infestans.</title>
        <authorList>
            <person name="Sun C."/>
        </authorList>
    </citation>
    <scope>NUCLEOTIDE SEQUENCE [LARGE SCALE GENOMIC DNA]</scope>
    <source>
        <strain evidence="1">LQN</strain>
        <tissue evidence="1">Leaf</tissue>
    </source>
</reference>
<dbReference type="EMBL" id="JAWPEI010000004">
    <property type="protein sequence ID" value="KAK4729696.1"/>
    <property type="molecule type" value="Genomic_DNA"/>
</dbReference>
<accession>A0AAV9LVH7</accession>
<dbReference type="AlphaFoldDB" id="A0AAV9LVH7"/>
<evidence type="ECO:0000313" key="2">
    <source>
        <dbReference type="Proteomes" id="UP001311915"/>
    </source>
</evidence>